<comment type="caution">
    <text evidence="2">The sequence shown here is derived from an EMBL/GenBank/DDBJ whole genome shotgun (WGS) entry which is preliminary data.</text>
</comment>
<dbReference type="Pfam" id="PF12986">
    <property type="entry name" value="DUF3870"/>
    <property type="match status" value="1"/>
</dbReference>
<protein>
    <submittedName>
        <fullName evidence="2">DUF3870 domain-containing protein</fullName>
    </submittedName>
</protein>
<dbReference type="InterPro" id="IPR024617">
    <property type="entry name" value="DUF3870"/>
</dbReference>
<dbReference type="RefSeq" id="WP_262400679.1">
    <property type="nucleotide sequence ID" value="NZ_JACRTB010000024.1"/>
</dbReference>
<dbReference type="EMBL" id="JACRTB010000024">
    <property type="protein sequence ID" value="MBC8577214.1"/>
    <property type="molecule type" value="Genomic_DNA"/>
</dbReference>
<reference evidence="2 3" key="1">
    <citation type="submission" date="2020-08" db="EMBL/GenBank/DDBJ databases">
        <title>Genome public.</title>
        <authorList>
            <person name="Liu C."/>
            <person name="Sun Q."/>
        </authorList>
    </citation>
    <scope>NUCLEOTIDE SEQUENCE [LARGE SCALE GENOMIC DNA]</scope>
    <source>
        <strain evidence="2 3">BX1</strain>
    </source>
</reference>
<evidence type="ECO:0000313" key="2">
    <source>
        <dbReference type="EMBL" id="MBC8577214.1"/>
    </source>
</evidence>
<feature type="domain" description="DUF3870" evidence="1">
    <location>
        <begin position="19"/>
        <end position="109"/>
    </location>
</feature>
<sequence>MENIELCKNEITPGEHVCVVSTATPAKGNPVSVVHEKLLLIFVVERETGKIIDFDINTASALTAKFIRSIFLGKSLITQMNEIKSSIQQNYLGASARAIIVASLSARQRLLDHVMAQDSKEK</sequence>
<gene>
    <name evidence="2" type="ORF">H8717_12450</name>
</gene>
<proteinExistence type="predicted"/>
<keyword evidence="3" id="KW-1185">Reference proteome</keyword>
<evidence type="ECO:0000313" key="3">
    <source>
        <dbReference type="Proteomes" id="UP000658131"/>
    </source>
</evidence>
<evidence type="ECO:0000259" key="1">
    <source>
        <dbReference type="Pfam" id="PF12986"/>
    </source>
</evidence>
<dbReference type="Proteomes" id="UP000658131">
    <property type="component" value="Unassembled WGS sequence"/>
</dbReference>
<accession>A0ABR7NLP3</accession>
<organism evidence="2 3">
    <name type="scientific">Yanshouia hominis</name>
    <dbReference type="NCBI Taxonomy" id="2763673"/>
    <lineage>
        <taxon>Bacteria</taxon>
        <taxon>Bacillati</taxon>
        <taxon>Bacillota</taxon>
        <taxon>Clostridia</taxon>
        <taxon>Eubacteriales</taxon>
        <taxon>Oscillospiraceae</taxon>
        <taxon>Yanshouia</taxon>
    </lineage>
</organism>
<name>A0ABR7NLP3_9FIRM</name>